<dbReference type="InterPro" id="IPR015495">
    <property type="entry name" value="Myb_TF_plants"/>
</dbReference>
<dbReference type="PROSITE" id="PS51294">
    <property type="entry name" value="HTH_MYB"/>
    <property type="match status" value="2"/>
</dbReference>
<feature type="domain" description="Myb-like" evidence="9">
    <location>
        <begin position="9"/>
        <end position="61"/>
    </location>
</feature>
<evidence type="ECO:0000256" key="8">
    <source>
        <dbReference type="ARBA" id="ARBA00083772"/>
    </source>
</evidence>
<feature type="domain" description="HTH myb-type" evidence="10">
    <location>
        <begin position="9"/>
        <end position="61"/>
    </location>
</feature>
<keyword evidence="4" id="KW-0238">DNA-binding</keyword>
<reference evidence="11 12" key="1">
    <citation type="journal article" date="2019" name="Plant Biotechnol. J.">
        <title>The red bayberry genome and genetic basis of sex determination.</title>
        <authorList>
            <person name="Jia H.M."/>
            <person name="Jia H.J."/>
            <person name="Cai Q.L."/>
            <person name="Wang Y."/>
            <person name="Zhao H.B."/>
            <person name="Yang W.F."/>
            <person name="Wang G.Y."/>
            <person name="Li Y.H."/>
            <person name="Zhan D.L."/>
            <person name="Shen Y.T."/>
            <person name="Niu Q.F."/>
            <person name="Chang L."/>
            <person name="Qiu J."/>
            <person name="Zhao L."/>
            <person name="Xie H.B."/>
            <person name="Fu W.Y."/>
            <person name="Jin J."/>
            <person name="Li X.W."/>
            <person name="Jiao Y."/>
            <person name="Zhou C.C."/>
            <person name="Tu T."/>
            <person name="Chai C.Y."/>
            <person name="Gao J.L."/>
            <person name="Fan L.J."/>
            <person name="van de Weg E."/>
            <person name="Wang J.Y."/>
            <person name="Gao Z.S."/>
        </authorList>
    </citation>
    <scope>NUCLEOTIDE SEQUENCE [LARGE SCALE GENOMIC DNA]</scope>
    <source>
        <tissue evidence="11">Leaves</tissue>
    </source>
</reference>
<evidence type="ECO:0000256" key="2">
    <source>
        <dbReference type="ARBA" id="ARBA00022737"/>
    </source>
</evidence>
<comment type="caution">
    <text evidence="11">The sequence shown here is derived from an EMBL/GenBank/DDBJ whole genome shotgun (WGS) entry which is preliminary data.</text>
</comment>
<keyword evidence="12" id="KW-1185">Reference proteome</keyword>
<evidence type="ECO:0000313" key="12">
    <source>
        <dbReference type="Proteomes" id="UP000516437"/>
    </source>
</evidence>
<keyword evidence="6" id="KW-0804">Transcription</keyword>
<evidence type="ECO:0000313" key="11">
    <source>
        <dbReference type="EMBL" id="KAB1209459.1"/>
    </source>
</evidence>
<organism evidence="11 12">
    <name type="scientific">Morella rubra</name>
    <name type="common">Chinese bayberry</name>
    <dbReference type="NCBI Taxonomy" id="262757"/>
    <lineage>
        <taxon>Eukaryota</taxon>
        <taxon>Viridiplantae</taxon>
        <taxon>Streptophyta</taxon>
        <taxon>Embryophyta</taxon>
        <taxon>Tracheophyta</taxon>
        <taxon>Spermatophyta</taxon>
        <taxon>Magnoliopsida</taxon>
        <taxon>eudicotyledons</taxon>
        <taxon>Gunneridae</taxon>
        <taxon>Pentapetalae</taxon>
        <taxon>rosids</taxon>
        <taxon>fabids</taxon>
        <taxon>Fagales</taxon>
        <taxon>Myricaceae</taxon>
        <taxon>Morella</taxon>
    </lineage>
</organism>
<keyword evidence="3" id="KW-0805">Transcription regulation</keyword>
<keyword evidence="5" id="KW-0010">Activator</keyword>
<dbReference type="SUPFAM" id="SSF46689">
    <property type="entry name" value="Homeodomain-like"/>
    <property type="match status" value="1"/>
</dbReference>
<dbReference type="Gene3D" id="1.10.10.60">
    <property type="entry name" value="Homeodomain-like"/>
    <property type="match status" value="2"/>
</dbReference>
<proteinExistence type="predicted"/>
<dbReference type="Pfam" id="PF00249">
    <property type="entry name" value="Myb_DNA-binding"/>
    <property type="match status" value="2"/>
</dbReference>
<keyword evidence="2" id="KW-0677">Repeat</keyword>
<dbReference type="PROSITE" id="PS50090">
    <property type="entry name" value="MYB_LIKE"/>
    <property type="match status" value="2"/>
</dbReference>
<evidence type="ECO:0000256" key="4">
    <source>
        <dbReference type="ARBA" id="ARBA00023125"/>
    </source>
</evidence>
<dbReference type="CDD" id="cd00167">
    <property type="entry name" value="SANT"/>
    <property type="match status" value="2"/>
</dbReference>
<dbReference type="InterPro" id="IPR009057">
    <property type="entry name" value="Homeodomain-like_sf"/>
</dbReference>
<evidence type="ECO:0000256" key="7">
    <source>
        <dbReference type="ARBA" id="ARBA00023242"/>
    </source>
</evidence>
<dbReference type="InterPro" id="IPR001005">
    <property type="entry name" value="SANT/Myb"/>
</dbReference>
<evidence type="ECO:0000256" key="5">
    <source>
        <dbReference type="ARBA" id="ARBA00023159"/>
    </source>
</evidence>
<dbReference type="FunFam" id="1.10.10.60:FF:000001">
    <property type="entry name" value="MYB-related transcription factor"/>
    <property type="match status" value="1"/>
</dbReference>
<evidence type="ECO:0000256" key="1">
    <source>
        <dbReference type="ARBA" id="ARBA00004123"/>
    </source>
</evidence>
<feature type="domain" description="Myb-like" evidence="9">
    <location>
        <begin position="62"/>
        <end position="112"/>
    </location>
</feature>
<comment type="subcellular location">
    <subcellularLocation>
        <location evidence="1">Nucleus</location>
    </subcellularLocation>
</comment>
<dbReference type="FunFam" id="1.10.10.60:FF:000302">
    <property type="entry name" value="Transcription factor TT2"/>
    <property type="match status" value="1"/>
</dbReference>
<dbReference type="GO" id="GO:0003677">
    <property type="term" value="F:DNA binding"/>
    <property type="evidence" value="ECO:0007669"/>
    <property type="project" value="UniProtKB-KW"/>
</dbReference>
<evidence type="ECO:0000259" key="10">
    <source>
        <dbReference type="PROSITE" id="PS51294"/>
    </source>
</evidence>
<dbReference type="OrthoDB" id="2143914at2759"/>
<dbReference type="InterPro" id="IPR017930">
    <property type="entry name" value="Myb_dom"/>
</dbReference>
<evidence type="ECO:0000256" key="3">
    <source>
        <dbReference type="ARBA" id="ARBA00023015"/>
    </source>
</evidence>
<dbReference type="SMART" id="SM00717">
    <property type="entry name" value="SANT"/>
    <property type="match status" value="2"/>
</dbReference>
<dbReference type="PANTHER" id="PTHR47999:SF86">
    <property type="entry name" value="MYB-RELATED PROTEIN MYB4-LIKE"/>
    <property type="match status" value="1"/>
</dbReference>
<dbReference type="EMBL" id="RXIC02000024">
    <property type="protein sequence ID" value="KAB1209459.1"/>
    <property type="molecule type" value="Genomic_DNA"/>
</dbReference>
<dbReference type="AlphaFoldDB" id="A0A6A1V9B6"/>
<accession>A0A6A1V9B6</accession>
<feature type="domain" description="HTH myb-type" evidence="10">
    <location>
        <begin position="62"/>
        <end position="116"/>
    </location>
</feature>
<dbReference type="PANTHER" id="PTHR47999">
    <property type="entry name" value="TRANSCRIPTION FACTOR MYB8-RELATED-RELATED"/>
    <property type="match status" value="1"/>
</dbReference>
<dbReference type="GO" id="GO:0005634">
    <property type="term" value="C:nucleus"/>
    <property type="evidence" value="ECO:0007669"/>
    <property type="project" value="UniProtKB-SubCell"/>
</dbReference>
<name>A0A6A1V9B6_9ROSI</name>
<gene>
    <name evidence="11" type="ORF">CJ030_MR6G018838</name>
</gene>
<evidence type="ECO:0000256" key="6">
    <source>
        <dbReference type="ARBA" id="ARBA00023163"/>
    </source>
</evidence>
<dbReference type="Proteomes" id="UP000516437">
    <property type="component" value="Chromosome 6"/>
</dbReference>
<keyword evidence="7" id="KW-0539">Nucleus</keyword>
<evidence type="ECO:0000259" key="9">
    <source>
        <dbReference type="PROSITE" id="PS50090"/>
    </source>
</evidence>
<protein>
    <recommendedName>
        <fullName evidence="8">Myb-related protein 123</fullName>
    </recommendedName>
</protein>
<sequence>MGRSPCCSKEGLNRGAWTAQEDKILREYIRVHGEGKWRNLPKRAGLKRCGKSCRLRWLNYLRPDIKRGNISPDEEELIVRLHKLLGNRWSLIAGRLPGRTDNEIKNYWNTNLGRKVQDHQTASPNTKLSSLSNENYLKKPKIDRSHNGTSQLPSKVDLHVVRTKAIKCSKVFIIPQPNNSKHFDTMETGLSADGDHTGNEPADIDMYKGPLSSASGETNQPSDFMVDFNMGELCFSDLLNSYFPESCHDVKHGNDNKNGLSPSTEQSLMISDEMLHDWTISNCIQPNVAPELQSLASFLDSEGEWQVE</sequence>